<evidence type="ECO:0000313" key="1">
    <source>
        <dbReference type="EMBL" id="QAU04081.1"/>
    </source>
</evidence>
<dbReference type="Proteomes" id="UP000289169">
    <property type="component" value="Segment"/>
</dbReference>
<proteinExistence type="predicted"/>
<organism evidence="1 2">
    <name type="scientific">Acinetobacter phage Henu6</name>
    <dbReference type="NCBI Taxonomy" id="2500136"/>
    <lineage>
        <taxon>Viruses</taxon>
        <taxon>Duplodnaviria</taxon>
        <taxon>Heunggongvirae</taxon>
        <taxon>Uroviricota</taxon>
        <taxon>Caudoviricetes</taxon>
        <taxon>Pantevenvirales</taxon>
        <taxon>Straboviridae</taxon>
        <taxon>Twarogvirinae</taxon>
        <taxon>Zedzedvirus</taxon>
        <taxon>Zedzedvirus zz1</taxon>
    </lineage>
</organism>
<gene>
    <name evidence="1" type="ORF">Henu6_gp101</name>
</gene>
<accession>A0A410T5S4</accession>
<dbReference type="EMBL" id="MK240351">
    <property type="protein sequence ID" value="QAU04081.1"/>
    <property type="molecule type" value="Genomic_DNA"/>
</dbReference>
<sequence length="118" mass="13645">MKFSIAQIKVSLEETLSEFNNFHGKEVELIVNNFICKLDNSKILIDWTKIPENYHFVAMDQLGGWRAYENEPSAILSEGIWSDSDVDKYLDLSNSVFTFVNVNFDTLDWTDTLQSKDI</sequence>
<protein>
    <submittedName>
        <fullName evidence="1">Uncharacterized protein</fullName>
    </submittedName>
</protein>
<reference evidence="1 2" key="1">
    <citation type="submission" date="2018-11" db="EMBL/GenBank/DDBJ databases">
        <authorList>
            <person name="Teng T."/>
        </authorList>
    </citation>
    <scope>NUCLEOTIDE SEQUENCE [LARGE SCALE GENOMIC DNA]</scope>
</reference>
<evidence type="ECO:0000313" key="2">
    <source>
        <dbReference type="Proteomes" id="UP000289169"/>
    </source>
</evidence>
<name>A0A410T5S4_9CAUD</name>